<feature type="transmembrane region" description="Helical" evidence="2">
    <location>
        <begin position="28"/>
        <end position="50"/>
    </location>
</feature>
<proteinExistence type="predicted"/>
<accession>A0ABW5GFN9</accession>
<dbReference type="Proteomes" id="UP001597419">
    <property type="component" value="Unassembled WGS sequence"/>
</dbReference>
<name>A0ABW5GFN9_9PSEU</name>
<keyword evidence="2" id="KW-0812">Transmembrane</keyword>
<organism evidence="3 4">
    <name type="scientific">Amycolatopsis samaneae</name>
    <dbReference type="NCBI Taxonomy" id="664691"/>
    <lineage>
        <taxon>Bacteria</taxon>
        <taxon>Bacillati</taxon>
        <taxon>Actinomycetota</taxon>
        <taxon>Actinomycetes</taxon>
        <taxon>Pseudonocardiales</taxon>
        <taxon>Pseudonocardiaceae</taxon>
        <taxon>Amycolatopsis</taxon>
    </lineage>
</organism>
<evidence type="ECO:0000256" key="2">
    <source>
        <dbReference type="SAM" id="Phobius"/>
    </source>
</evidence>
<feature type="region of interest" description="Disordered" evidence="1">
    <location>
        <begin position="68"/>
        <end position="175"/>
    </location>
</feature>
<evidence type="ECO:0000256" key="1">
    <source>
        <dbReference type="SAM" id="MobiDB-lite"/>
    </source>
</evidence>
<comment type="caution">
    <text evidence="3">The sequence shown here is derived from an EMBL/GenBank/DDBJ whole genome shotgun (WGS) entry which is preliminary data.</text>
</comment>
<evidence type="ECO:0000313" key="3">
    <source>
        <dbReference type="EMBL" id="MFD2460333.1"/>
    </source>
</evidence>
<dbReference type="RefSeq" id="WP_345397919.1">
    <property type="nucleotide sequence ID" value="NZ_BAABHG010000009.1"/>
</dbReference>
<evidence type="ECO:0000313" key="4">
    <source>
        <dbReference type="Proteomes" id="UP001597419"/>
    </source>
</evidence>
<evidence type="ECO:0008006" key="5">
    <source>
        <dbReference type="Google" id="ProtNLM"/>
    </source>
</evidence>
<gene>
    <name evidence="3" type="ORF">ACFSYJ_17120</name>
</gene>
<feature type="compositionally biased region" description="Pro residues" evidence="1">
    <location>
        <begin position="166"/>
        <end position="175"/>
    </location>
</feature>
<dbReference type="EMBL" id="JBHUKU010000008">
    <property type="protein sequence ID" value="MFD2460333.1"/>
    <property type="molecule type" value="Genomic_DNA"/>
</dbReference>
<reference evidence="4" key="1">
    <citation type="journal article" date="2019" name="Int. J. Syst. Evol. Microbiol.">
        <title>The Global Catalogue of Microorganisms (GCM) 10K type strain sequencing project: providing services to taxonomists for standard genome sequencing and annotation.</title>
        <authorList>
            <consortium name="The Broad Institute Genomics Platform"/>
            <consortium name="The Broad Institute Genome Sequencing Center for Infectious Disease"/>
            <person name="Wu L."/>
            <person name="Ma J."/>
        </authorList>
    </citation>
    <scope>NUCLEOTIDE SEQUENCE [LARGE SCALE GENOMIC DNA]</scope>
    <source>
        <strain evidence="4">CGMCC 4.7643</strain>
    </source>
</reference>
<keyword evidence="2" id="KW-0472">Membrane</keyword>
<protein>
    <recommendedName>
        <fullName evidence="5">Serine/threonine protein kinase</fullName>
    </recommendedName>
</protein>
<sequence>MRHEVSVTELLEREGWGERVPPSPGSRWRVVAVMLAVVIGCGTAAVLVAFNGPKHNNAKETDQIGVIDMPHRTSGAGGADESNVPETTEGGTGGGSVETTTSGSRRTTSAPTSGTTTWTGATTPGPTTAGATPRDDPPPVSGTGTTTRPAPPTHPTTPTTRTSEPEPCPILWPFC</sequence>
<feature type="compositionally biased region" description="Low complexity" evidence="1">
    <location>
        <begin position="97"/>
        <end position="132"/>
    </location>
</feature>
<keyword evidence="4" id="KW-1185">Reference proteome</keyword>
<keyword evidence="2" id="KW-1133">Transmembrane helix</keyword>